<dbReference type="PANTHER" id="PTHR46796:SF15">
    <property type="entry name" value="BLL1074 PROTEIN"/>
    <property type="match status" value="1"/>
</dbReference>
<dbReference type="RefSeq" id="WP_184673238.1">
    <property type="nucleotide sequence ID" value="NZ_BAABAI010000041.1"/>
</dbReference>
<dbReference type="GO" id="GO:0003700">
    <property type="term" value="F:DNA-binding transcription factor activity"/>
    <property type="evidence" value="ECO:0007669"/>
    <property type="project" value="InterPro"/>
</dbReference>
<keyword evidence="1" id="KW-0805">Transcription regulation</keyword>
<evidence type="ECO:0000313" key="5">
    <source>
        <dbReference type="EMBL" id="MBB4968049.1"/>
    </source>
</evidence>
<evidence type="ECO:0000256" key="2">
    <source>
        <dbReference type="ARBA" id="ARBA00023125"/>
    </source>
</evidence>
<dbReference type="Gene3D" id="1.10.10.60">
    <property type="entry name" value="Homeodomain-like"/>
    <property type="match status" value="1"/>
</dbReference>
<accession>A0A7W7T7L9</accession>
<dbReference type="GO" id="GO:0043565">
    <property type="term" value="F:sequence-specific DNA binding"/>
    <property type="evidence" value="ECO:0007669"/>
    <property type="project" value="InterPro"/>
</dbReference>
<evidence type="ECO:0000256" key="1">
    <source>
        <dbReference type="ARBA" id="ARBA00023015"/>
    </source>
</evidence>
<comment type="caution">
    <text evidence="5">The sequence shown here is derived from an EMBL/GenBank/DDBJ whole genome shotgun (WGS) entry which is preliminary data.</text>
</comment>
<dbReference type="SMART" id="SM00342">
    <property type="entry name" value="HTH_ARAC"/>
    <property type="match status" value="1"/>
</dbReference>
<name>A0A7W7T7L9_9PSEU</name>
<dbReference type="AlphaFoldDB" id="A0A7W7T7L9"/>
<dbReference type="InterPro" id="IPR046532">
    <property type="entry name" value="DUF6597"/>
</dbReference>
<evidence type="ECO:0000259" key="4">
    <source>
        <dbReference type="PROSITE" id="PS01124"/>
    </source>
</evidence>
<proteinExistence type="predicted"/>
<gene>
    <name evidence="5" type="ORF">F4559_005408</name>
</gene>
<evidence type="ECO:0000256" key="3">
    <source>
        <dbReference type="ARBA" id="ARBA00023163"/>
    </source>
</evidence>
<evidence type="ECO:0000313" key="6">
    <source>
        <dbReference type="Proteomes" id="UP000542674"/>
    </source>
</evidence>
<keyword evidence="3" id="KW-0804">Transcription</keyword>
<dbReference type="InterPro" id="IPR018060">
    <property type="entry name" value="HTH_AraC"/>
</dbReference>
<protein>
    <submittedName>
        <fullName evidence="5">AraC-like DNA-binding protein</fullName>
    </submittedName>
</protein>
<keyword evidence="2 5" id="KW-0238">DNA-binding</keyword>
<dbReference type="Proteomes" id="UP000542674">
    <property type="component" value="Unassembled WGS sequence"/>
</dbReference>
<keyword evidence="6" id="KW-1185">Reference proteome</keyword>
<dbReference type="Pfam" id="PF20240">
    <property type="entry name" value="DUF6597"/>
    <property type="match status" value="1"/>
</dbReference>
<sequence length="225" mass="23846">MSYAERPLAGFACAWHRTTTTPGSSLVLPDGHTDVIYSTATGEVFVAGPDTVAQVTPTSPGTLYGLRFPPGVGPAAFGVPASELLNLRVPLDLLWPDAERLADALGRAEDPALVLAAAATRRLRASPPDPLVAAIAAATSVADLVASTGVGERQLRRRAVTAFGYPPKTLHRILRFHRAVRLAWQGRPFAEIAATAGYADQPHLSREVREFAGVTLGGLLRQTRP</sequence>
<organism evidence="5 6">
    <name type="scientific">Saccharothrix violaceirubra</name>
    <dbReference type="NCBI Taxonomy" id="413306"/>
    <lineage>
        <taxon>Bacteria</taxon>
        <taxon>Bacillati</taxon>
        <taxon>Actinomycetota</taxon>
        <taxon>Actinomycetes</taxon>
        <taxon>Pseudonocardiales</taxon>
        <taxon>Pseudonocardiaceae</taxon>
        <taxon>Saccharothrix</taxon>
    </lineage>
</organism>
<feature type="domain" description="HTH araC/xylS-type" evidence="4">
    <location>
        <begin position="140"/>
        <end position="222"/>
    </location>
</feature>
<reference evidence="5 6" key="1">
    <citation type="submission" date="2020-08" db="EMBL/GenBank/DDBJ databases">
        <title>Sequencing the genomes of 1000 actinobacteria strains.</title>
        <authorList>
            <person name="Klenk H.-P."/>
        </authorList>
    </citation>
    <scope>NUCLEOTIDE SEQUENCE [LARGE SCALE GENOMIC DNA]</scope>
    <source>
        <strain evidence="5 6">DSM 45084</strain>
    </source>
</reference>
<dbReference type="EMBL" id="JACHJS010000001">
    <property type="protein sequence ID" value="MBB4968049.1"/>
    <property type="molecule type" value="Genomic_DNA"/>
</dbReference>
<dbReference type="InterPro" id="IPR050204">
    <property type="entry name" value="AraC_XylS_family_regulators"/>
</dbReference>
<dbReference type="PROSITE" id="PS01124">
    <property type="entry name" value="HTH_ARAC_FAMILY_2"/>
    <property type="match status" value="1"/>
</dbReference>
<dbReference type="PANTHER" id="PTHR46796">
    <property type="entry name" value="HTH-TYPE TRANSCRIPTIONAL ACTIVATOR RHAS-RELATED"/>
    <property type="match status" value="1"/>
</dbReference>
<dbReference type="Pfam" id="PF12833">
    <property type="entry name" value="HTH_18"/>
    <property type="match status" value="1"/>
</dbReference>